<evidence type="ECO:0000256" key="1">
    <source>
        <dbReference type="ARBA" id="ARBA00022737"/>
    </source>
</evidence>
<feature type="domain" description="Teneurin-like YD-shell" evidence="2">
    <location>
        <begin position="5"/>
        <end position="224"/>
    </location>
</feature>
<dbReference type="InterPro" id="IPR056823">
    <property type="entry name" value="TEN-like_YD-shell"/>
</dbReference>
<evidence type="ECO:0000259" key="2">
    <source>
        <dbReference type="Pfam" id="PF25023"/>
    </source>
</evidence>
<name>A0A2A2AN50_9BURK</name>
<comment type="caution">
    <text evidence="3">The sequence shown here is derived from an EMBL/GenBank/DDBJ whole genome shotgun (WGS) entry which is preliminary data.</text>
</comment>
<dbReference type="EMBL" id="NSJE01000056">
    <property type="protein sequence ID" value="PAT39142.1"/>
    <property type="molecule type" value="Genomic_DNA"/>
</dbReference>
<sequence length="349" mass="39388">MDGLRTEWAYDANGNRTHENGLPIASYDAQDRLLTWKDQHYSYSPAGDLKAKTTAQGPTRYDYDALGNLRQVQLPGGQRIDYDIDPLNRRIGKRKNGQQQYRLIYLDELRPLAELDAQGQLRSLFIYAGQANAPTLMLREGKTWRLIADHLGSIRLVIDAETGQIGQRLDYDAWGRITHDSQPGFQPFGFAGGLYDPDTGLTRFGARDYDAETGRWTAKDPILFNGGDTNLYGYVLQDPVNFVDPEGLQALDSPNATLRSAIARGDVDQLKAILEVLNPEQQIIARQAIEKFSSKAADWIGKYCKGNINREFPTQLREKTIKEIFDLSKSGNKDAKKAWKLINDSRFKK</sequence>
<accession>A0A2A2AN50</accession>
<keyword evidence="1" id="KW-0677">Repeat</keyword>
<dbReference type="NCBIfam" id="TIGR03696">
    <property type="entry name" value="Rhs_assc_core"/>
    <property type="match status" value="1"/>
</dbReference>
<evidence type="ECO:0000313" key="3">
    <source>
        <dbReference type="EMBL" id="PAT39142.1"/>
    </source>
</evidence>
<dbReference type="PANTHER" id="PTHR32305:SF15">
    <property type="entry name" value="PROTEIN RHSA-RELATED"/>
    <property type="match status" value="1"/>
</dbReference>
<evidence type="ECO:0000313" key="4">
    <source>
        <dbReference type="Proteomes" id="UP000218439"/>
    </source>
</evidence>
<dbReference type="RefSeq" id="WP_095553015.1">
    <property type="nucleotide sequence ID" value="NZ_NSJE01000056.1"/>
</dbReference>
<dbReference type="InterPro" id="IPR050708">
    <property type="entry name" value="T6SS_VgrG/RHS"/>
</dbReference>
<gene>
    <name evidence="3" type="ORF">CK621_14930</name>
</gene>
<dbReference type="PANTHER" id="PTHR32305">
    <property type="match status" value="1"/>
</dbReference>
<dbReference type="Pfam" id="PF25023">
    <property type="entry name" value="TEN_YD-shell"/>
    <property type="match status" value="1"/>
</dbReference>
<dbReference type="InterPro" id="IPR022385">
    <property type="entry name" value="Rhs_assc_core"/>
</dbReference>
<dbReference type="Proteomes" id="UP000218439">
    <property type="component" value="Unassembled WGS sequence"/>
</dbReference>
<proteinExistence type="predicted"/>
<dbReference type="Gene3D" id="2.180.10.10">
    <property type="entry name" value="RHS repeat-associated core"/>
    <property type="match status" value="1"/>
</dbReference>
<protein>
    <recommendedName>
        <fullName evidence="2">Teneurin-like YD-shell domain-containing protein</fullName>
    </recommendedName>
</protein>
<dbReference type="NCBIfam" id="TIGR01643">
    <property type="entry name" value="YD_repeat_2x"/>
    <property type="match status" value="1"/>
</dbReference>
<dbReference type="InterPro" id="IPR006530">
    <property type="entry name" value="YD"/>
</dbReference>
<dbReference type="AlphaFoldDB" id="A0A2A2AN50"/>
<reference evidence="3 4" key="1">
    <citation type="submission" date="2017-08" db="EMBL/GenBank/DDBJ databases">
        <title>WGS of Clinical strains of the CDC Group NO-1 linked to zoonotic infections in humans.</title>
        <authorList>
            <person name="Bernier A.-M."/>
            <person name="Bernard K."/>
        </authorList>
    </citation>
    <scope>NUCLEOTIDE SEQUENCE [LARGE SCALE GENOMIC DNA]</scope>
    <source>
        <strain evidence="3 4">NML120219</strain>
    </source>
</reference>
<organism evidence="3 4">
    <name type="scientific">Vandammella animalimorsus</name>
    <dbReference type="NCBI Taxonomy" id="2029117"/>
    <lineage>
        <taxon>Bacteria</taxon>
        <taxon>Pseudomonadati</taxon>
        <taxon>Pseudomonadota</taxon>
        <taxon>Betaproteobacteria</taxon>
        <taxon>Burkholderiales</taxon>
        <taxon>Comamonadaceae</taxon>
        <taxon>Vandammella</taxon>
    </lineage>
</organism>